<keyword evidence="1" id="KW-0472">Membrane</keyword>
<dbReference type="Proteomes" id="UP000569951">
    <property type="component" value="Unassembled WGS sequence"/>
</dbReference>
<evidence type="ECO:0000256" key="1">
    <source>
        <dbReference type="SAM" id="Phobius"/>
    </source>
</evidence>
<evidence type="ECO:0000313" key="2">
    <source>
        <dbReference type="EMBL" id="MBB6096665.1"/>
    </source>
</evidence>
<organism evidence="2 3">
    <name type="scientific">Deinobacterium chartae</name>
    <dbReference type="NCBI Taxonomy" id="521158"/>
    <lineage>
        <taxon>Bacteria</taxon>
        <taxon>Thermotogati</taxon>
        <taxon>Deinococcota</taxon>
        <taxon>Deinococci</taxon>
        <taxon>Deinococcales</taxon>
        <taxon>Deinococcaceae</taxon>
        <taxon>Deinobacterium</taxon>
    </lineage>
</organism>
<dbReference type="EMBL" id="JACHHG010000001">
    <property type="protein sequence ID" value="MBB6096665.1"/>
    <property type="molecule type" value="Genomic_DNA"/>
</dbReference>
<keyword evidence="1" id="KW-0812">Transmembrane</keyword>
<reference evidence="2 3" key="1">
    <citation type="submission" date="2020-08" db="EMBL/GenBank/DDBJ databases">
        <title>Genomic Encyclopedia of Type Strains, Phase IV (KMG-IV): sequencing the most valuable type-strain genomes for metagenomic binning, comparative biology and taxonomic classification.</title>
        <authorList>
            <person name="Goeker M."/>
        </authorList>
    </citation>
    <scope>NUCLEOTIDE SEQUENCE [LARGE SCALE GENOMIC DNA]</scope>
    <source>
        <strain evidence="2 3">DSM 21458</strain>
    </source>
</reference>
<sequence length="149" mass="15672">MNEDMLIGRLGGADGYDVRCKLDGDAISGRAGGRLAGKDIHLEITETGVTGRVDTYPVQVDLKDGQLIGKVGDEDIVLRGVDRVTGRLGGAIVGWDFVAQQRGTELVGRLGGTVLGRDFQFSLGSAPGWIGTLVAVVAFYALERPATAK</sequence>
<keyword evidence="1" id="KW-1133">Transmembrane helix</keyword>
<proteinExistence type="predicted"/>
<name>A0A841HXZ2_9DEIO</name>
<protein>
    <submittedName>
        <fullName evidence="2">Uncharacterized protein</fullName>
    </submittedName>
</protein>
<comment type="caution">
    <text evidence="2">The sequence shown here is derived from an EMBL/GenBank/DDBJ whole genome shotgun (WGS) entry which is preliminary data.</text>
</comment>
<feature type="transmembrane region" description="Helical" evidence="1">
    <location>
        <begin position="119"/>
        <end position="142"/>
    </location>
</feature>
<gene>
    <name evidence="2" type="ORF">HNR42_000077</name>
</gene>
<accession>A0A841HXZ2</accession>
<evidence type="ECO:0000313" key="3">
    <source>
        <dbReference type="Proteomes" id="UP000569951"/>
    </source>
</evidence>
<keyword evidence="3" id="KW-1185">Reference proteome</keyword>
<dbReference type="AlphaFoldDB" id="A0A841HXZ2"/>